<dbReference type="Proteomes" id="UP000585474">
    <property type="component" value="Unassembled WGS sequence"/>
</dbReference>
<dbReference type="Gene3D" id="1.25.40.20">
    <property type="entry name" value="Ankyrin repeat-containing domain"/>
    <property type="match status" value="1"/>
</dbReference>
<accession>A0A7J0G1W4</accession>
<gene>
    <name evidence="2" type="ORF">Acr_17g0003210</name>
</gene>
<proteinExistence type="predicted"/>
<feature type="region of interest" description="Disordered" evidence="1">
    <location>
        <begin position="1"/>
        <end position="29"/>
    </location>
</feature>
<name>A0A7J0G1W4_9ERIC</name>
<dbReference type="OrthoDB" id="1930691at2759"/>
<comment type="caution">
    <text evidence="2">The sequence shown here is derived from an EMBL/GenBank/DDBJ whole genome shotgun (WGS) entry which is preliminary data.</text>
</comment>
<reference evidence="2 3" key="1">
    <citation type="submission" date="2019-07" db="EMBL/GenBank/DDBJ databases">
        <title>De Novo Assembly of kiwifruit Actinidia rufa.</title>
        <authorList>
            <person name="Sugita-Konishi S."/>
            <person name="Sato K."/>
            <person name="Mori E."/>
            <person name="Abe Y."/>
            <person name="Kisaki G."/>
            <person name="Hamano K."/>
            <person name="Suezawa K."/>
            <person name="Otani M."/>
            <person name="Fukuda T."/>
            <person name="Manabe T."/>
            <person name="Gomi K."/>
            <person name="Tabuchi M."/>
            <person name="Akimitsu K."/>
            <person name="Kataoka I."/>
        </authorList>
    </citation>
    <scope>NUCLEOTIDE SEQUENCE [LARGE SCALE GENOMIC DNA]</scope>
    <source>
        <strain evidence="3">cv. Fuchu</strain>
    </source>
</reference>
<protein>
    <recommendedName>
        <fullName evidence="4">Ankyrin repeat family protein</fullName>
    </recommendedName>
</protein>
<dbReference type="InterPro" id="IPR036770">
    <property type="entry name" value="Ankyrin_rpt-contain_sf"/>
</dbReference>
<evidence type="ECO:0000313" key="2">
    <source>
        <dbReference type="EMBL" id="GFZ04749.1"/>
    </source>
</evidence>
<evidence type="ECO:0008006" key="4">
    <source>
        <dbReference type="Google" id="ProtNLM"/>
    </source>
</evidence>
<dbReference type="SUPFAM" id="SSF48403">
    <property type="entry name" value="Ankyrin repeat"/>
    <property type="match status" value="1"/>
</dbReference>
<dbReference type="AlphaFoldDB" id="A0A7J0G1W4"/>
<keyword evidence="3" id="KW-1185">Reference proteome</keyword>
<evidence type="ECO:0000256" key="1">
    <source>
        <dbReference type="SAM" id="MobiDB-lite"/>
    </source>
</evidence>
<organism evidence="2 3">
    <name type="scientific">Actinidia rufa</name>
    <dbReference type="NCBI Taxonomy" id="165716"/>
    <lineage>
        <taxon>Eukaryota</taxon>
        <taxon>Viridiplantae</taxon>
        <taxon>Streptophyta</taxon>
        <taxon>Embryophyta</taxon>
        <taxon>Tracheophyta</taxon>
        <taxon>Spermatophyta</taxon>
        <taxon>Magnoliopsida</taxon>
        <taxon>eudicotyledons</taxon>
        <taxon>Gunneridae</taxon>
        <taxon>Pentapetalae</taxon>
        <taxon>asterids</taxon>
        <taxon>Ericales</taxon>
        <taxon>Actinidiaceae</taxon>
        <taxon>Actinidia</taxon>
    </lineage>
</organism>
<sequence length="132" mass="14816">MASNPAAMQTASRSNTKPATNDSTDPKKMLSNYALKGRWPEDDAAKKKAVNVQNERENTPLHLAAAMGNVRMCKIIADMDNGLIGVRNKENETPFFSWRRSMVTKMRSFVFTILLSQVVYENDKTEKGYGLL</sequence>
<feature type="compositionally biased region" description="Polar residues" evidence="1">
    <location>
        <begin position="1"/>
        <end position="23"/>
    </location>
</feature>
<evidence type="ECO:0000313" key="3">
    <source>
        <dbReference type="Proteomes" id="UP000585474"/>
    </source>
</evidence>
<dbReference type="EMBL" id="BJWL01000017">
    <property type="protein sequence ID" value="GFZ04749.1"/>
    <property type="molecule type" value="Genomic_DNA"/>
</dbReference>